<keyword evidence="2" id="KW-1185">Reference proteome</keyword>
<organism evidence="1 2">
    <name type="scientific">Prevotella brunnea</name>
    <dbReference type="NCBI Taxonomy" id="2508867"/>
    <lineage>
        <taxon>Bacteria</taxon>
        <taxon>Pseudomonadati</taxon>
        <taxon>Bacteroidota</taxon>
        <taxon>Bacteroidia</taxon>
        <taxon>Bacteroidales</taxon>
        <taxon>Prevotellaceae</taxon>
        <taxon>Prevotella</taxon>
    </lineage>
</organism>
<name>A0A5C8GMB6_9BACT</name>
<evidence type="ECO:0000313" key="1">
    <source>
        <dbReference type="EMBL" id="TXJ62870.1"/>
    </source>
</evidence>
<reference evidence="2" key="1">
    <citation type="submission" date="2019-05" db="EMBL/GenBank/DDBJ databases">
        <title>Prevotella brunnea sp. nov., isolated from a wound of a patient.</title>
        <authorList>
            <person name="Buhl M."/>
        </authorList>
    </citation>
    <scope>NUCLEOTIDE SEQUENCE [LARGE SCALE GENOMIC DNA]</scope>
    <source>
        <strain evidence="2">A2672</strain>
    </source>
</reference>
<gene>
    <name evidence="1" type="ORF">ETF27_02530</name>
</gene>
<evidence type="ECO:0000313" key="2">
    <source>
        <dbReference type="Proteomes" id="UP000321612"/>
    </source>
</evidence>
<dbReference type="Proteomes" id="UP000321612">
    <property type="component" value="Unassembled WGS sequence"/>
</dbReference>
<comment type="caution">
    <text evidence="1">The sequence shown here is derived from an EMBL/GenBank/DDBJ whole genome shotgun (WGS) entry which is preliminary data.</text>
</comment>
<proteinExistence type="predicted"/>
<dbReference type="EMBL" id="SDIK01000017">
    <property type="protein sequence ID" value="TXJ62870.1"/>
    <property type="molecule type" value="Genomic_DNA"/>
</dbReference>
<dbReference type="AlphaFoldDB" id="A0A5C8GMB6"/>
<sequence length="71" mass="7809">MNKKQYINPQTTILNVATEQHLAAGSLPVIPGGSPVPGGSALSKEDGYLDHYDWAEEDENDGTDMKDDYLW</sequence>
<accession>A0A5C8GMB6</accession>
<protein>
    <submittedName>
        <fullName evidence="1">Uncharacterized protein</fullName>
    </submittedName>
</protein>
<dbReference type="RefSeq" id="WP_147785443.1">
    <property type="nucleotide sequence ID" value="NZ_SDIK01000017.1"/>
</dbReference>